<evidence type="ECO:0000313" key="2">
    <source>
        <dbReference type="Proteomes" id="UP001642540"/>
    </source>
</evidence>
<gene>
    <name evidence="1" type="ORF">ODALV1_LOCUS27239</name>
</gene>
<reference evidence="1 2" key="1">
    <citation type="submission" date="2024-08" db="EMBL/GenBank/DDBJ databases">
        <authorList>
            <person name="Cucini C."/>
            <person name="Frati F."/>
        </authorList>
    </citation>
    <scope>NUCLEOTIDE SEQUENCE [LARGE SCALE GENOMIC DNA]</scope>
</reference>
<organism evidence="1 2">
    <name type="scientific">Orchesella dallaii</name>
    <dbReference type="NCBI Taxonomy" id="48710"/>
    <lineage>
        <taxon>Eukaryota</taxon>
        <taxon>Metazoa</taxon>
        <taxon>Ecdysozoa</taxon>
        <taxon>Arthropoda</taxon>
        <taxon>Hexapoda</taxon>
        <taxon>Collembola</taxon>
        <taxon>Entomobryomorpha</taxon>
        <taxon>Entomobryoidea</taxon>
        <taxon>Orchesellidae</taxon>
        <taxon>Orchesellinae</taxon>
        <taxon>Orchesella</taxon>
    </lineage>
</organism>
<comment type="caution">
    <text evidence="1">The sequence shown here is derived from an EMBL/GenBank/DDBJ whole genome shotgun (WGS) entry which is preliminary data.</text>
</comment>
<protein>
    <submittedName>
        <fullName evidence="1">Uncharacterized protein</fullName>
    </submittedName>
</protein>
<evidence type="ECO:0000313" key="1">
    <source>
        <dbReference type="EMBL" id="CAL8138156.1"/>
    </source>
</evidence>
<keyword evidence="2" id="KW-1185">Reference proteome</keyword>
<name>A0ABP1RX61_9HEXA</name>
<sequence length="99" mass="11757">MHHFTKLHMHKHSDVLYSLAECKDFWPSLGELIHIACLLRHEETISKKVKYETFLFLLRVSFFVHQNKRPACRSVGQSVPLKVIDVFVFPFHLFNIQHI</sequence>
<dbReference type="Proteomes" id="UP001642540">
    <property type="component" value="Unassembled WGS sequence"/>
</dbReference>
<dbReference type="EMBL" id="CAXLJM020000122">
    <property type="protein sequence ID" value="CAL8138156.1"/>
    <property type="molecule type" value="Genomic_DNA"/>
</dbReference>
<proteinExistence type="predicted"/>
<accession>A0ABP1RX61</accession>